<evidence type="ECO:0000313" key="2">
    <source>
        <dbReference type="EMBL" id="MUH72816.1"/>
    </source>
</evidence>
<keyword evidence="1" id="KW-0812">Transmembrane</keyword>
<dbReference type="Pfam" id="PF12040">
    <property type="entry name" value="DUF3526"/>
    <property type="match status" value="1"/>
</dbReference>
<dbReference type="RefSeq" id="WP_155695966.1">
    <property type="nucleotide sequence ID" value="NZ_WOCD01000003.1"/>
</dbReference>
<feature type="transmembrane region" description="Helical" evidence="1">
    <location>
        <begin position="243"/>
        <end position="263"/>
    </location>
</feature>
<dbReference type="EMBL" id="WOCD01000003">
    <property type="protein sequence ID" value="MUH72816.1"/>
    <property type="molecule type" value="Genomic_DNA"/>
</dbReference>
<accession>A0A6N8F8E7</accession>
<dbReference type="Proteomes" id="UP000439994">
    <property type="component" value="Unassembled WGS sequence"/>
</dbReference>
<sequence>MTHFLQELKRELLFSLRQKNVKILLVFGFLISVFSVVTGLMEINKQQATIERLVEYDQADREHVLKKYDEYGNLAYYTRHLTYSPPSELAFSAIGQRDVLPWKHRVRMLALEGQIYETDSDNPELAYVGRIDFAFLISILAPLFVILLLHDVRASERAGGRYDLLLTTSKHPERLWLTRILVGVLSLSVALLTPFIIGSIISGANGLDVLLVLAISVAQLIFWAAICYWVGKIDASAPQLASMLLGLWLATTIVVPVIGAKAIEASIHSPSGGDIVMTQREAVNGAWDKPFEDTFTPFLETHPEWRDYTKMNASFEWKWYYAFQQVGDLTAQPLSEEYRHARLLQNERASLIAWLSPAMLVQRSMTQIAQTDTLSMMAYEQSIRDFHARLRHFYYPFLFKASAFDKKQIEQRPSYSPDKIKNSKETL</sequence>
<feature type="transmembrane region" description="Helical" evidence="1">
    <location>
        <begin position="175"/>
        <end position="197"/>
    </location>
</feature>
<protein>
    <submittedName>
        <fullName evidence="2">DUF3526 domain-containing protein</fullName>
    </submittedName>
</protein>
<feature type="transmembrane region" description="Helical" evidence="1">
    <location>
        <begin position="133"/>
        <end position="154"/>
    </location>
</feature>
<reference evidence="2 3" key="1">
    <citation type="submission" date="2019-11" db="EMBL/GenBank/DDBJ databases">
        <title>P. haliotis isolates from Z. marina roots.</title>
        <authorList>
            <person name="Cohen M."/>
            <person name="Jospin G."/>
            <person name="Eisen J.A."/>
            <person name="Coil D.A."/>
        </authorList>
    </citation>
    <scope>NUCLEOTIDE SEQUENCE [LARGE SCALE GENOMIC DNA]</scope>
    <source>
        <strain evidence="2 3">UCD-MCMsp1aY</strain>
    </source>
</reference>
<proteinExistence type="predicted"/>
<dbReference type="InterPro" id="IPR021913">
    <property type="entry name" value="DUF3526"/>
</dbReference>
<keyword evidence="1" id="KW-0472">Membrane</keyword>
<gene>
    <name evidence="2" type="ORF">GNP35_10115</name>
</gene>
<evidence type="ECO:0000256" key="1">
    <source>
        <dbReference type="SAM" id="Phobius"/>
    </source>
</evidence>
<evidence type="ECO:0000313" key="3">
    <source>
        <dbReference type="Proteomes" id="UP000439994"/>
    </source>
</evidence>
<comment type="caution">
    <text evidence="2">The sequence shown here is derived from an EMBL/GenBank/DDBJ whole genome shotgun (WGS) entry which is preliminary data.</text>
</comment>
<feature type="transmembrane region" description="Helical" evidence="1">
    <location>
        <begin position="21"/>
        <end position="41"/>
    </location>
</feature>
<dbReference type="OrthoDB" id="6016419at2"/>
<organism evidence="2 3">
    <name type="scientific">Psychrosphaera haliotis</name>
    <dbReference type="NCBI Taxonomy" id="555083"/>
    <lineage>
        <taxon>Bacteria</taxon>
        <taxon>Pseudomonadati</taxon>
        <taxon>Pseudomonadota</taxon>
        <taxon>Gammaproteobacteria</taxon>
        <taxon>Alteromonadales</taxon>
        <taxon>Pseudoalteromonadaceae</taxon>
        <taxon>Psychrosphaera</taxon>
    </lineage>
</organism>
<keyword evidence="3" id="KW-1185">Reference proteome</keyword>
<dbReference type="AlphaFoldDB" id="A0A6N8F8E7"/>
<name>A0A6N8F8E7_9GAMM</name>
<feature type="transmembrane region" description="Helical" evidence="1">
    <location>
        <begin position="209"/>
        <end position="231"/>
    </location>
</feature>
<keyword evidence="1" id="KW-1133">Transmembrane helix</keyword>